<dbReference type="GeneID" id="98159633"/>
<evidence type="ECO:0000313" key="3">
    <source>
        <dbReference type="Proteomes" id="UP001610444"/>
    </source>
</evidence>
<name>A0ABR4L3D0_9EURO</name>
<comment type="caution">
    <text evidence="2">The sequence shown here is derived from an EMBL/GenBank/DDBJ whole genome shotgun (WGS) entry which is preliminary data.</text>
</comment>
<proteinExistence type="predicted"/>
<organism evidence="2 3">
    <name type="scientific">Aspergillus pseudodeflectus</name>
    <dbReference type="NCBI Taxonomy" id="176178"/>
    <lineage>
        <taxon>Eukaryota</taxon>
        <taxon>Fungi</taxon>
        <taxon>Dikarya</taxon>
        <taxon>Ascomycota</taxon>
        <taxon>Pezizomycotina</taxon>
        <taxon>Eurotiomycetes</taxon>
        <taxon>Eurotiomycetidae</taxon>
        <taxon>Eurotiales</taxon>
        <taxon>Aspergillaceae</taxon>
        <taxon>Aspergillus</taxon>
        <taxon>Aspergillus subgen. Nidulantes</taxon>
    </lineage>
</organism>
<evidence type="ECO:0000256" key="1">
    <source>
        <dbReference type="SAM" id="Phobius"/>
    </source>
</evidence>
<feature type="transmembrane region" description="Helical" evidence="1">
    <location>
        <begin position="91"/>
        <end position="108"/>
    </location>
</feature>
<dbReference type="Proteomes" id="UP001610444">
    <property type="component" value="Unassembled WGS sequence"/>
</dbReference>
<reference evidence="2 3" key="1">
    <citation type="submission" date="2024-07" db="EMBL/GenBank/DDBJ databases">
        <title>Section-level genome sequencing and comparative genomics of Aspergillus sections Usti and Cavernicolus.</title>
        <authorList>
            <consortium name="Lawrence Berkeley National Laboratory"/>
            <person name="Nybo J.L."/>
            <person name="Vesth T.C."/>
            <person name="Theobald S."/>
            <person name="Frisvad J.C."/>
            <person name="Larsen T.O."/>
            <person name="Kjaerboelling I."/>
            <person name="Rothschild-Mancinelli K."/>
            <person name="Lyhne E.K."/>
            <person name="Kogle M.E."/>
            <person name="Barry K."/>
            <person name="Clum A."/>
            <person name="Na H."/>
            <person name="Ledsgaard L."/>
            <person name="Lin J."/>
            <person name="Lipzen A."/>
            <person name="Kuo A."/>
            <person name="Riley R."/>
            <person name="Mondo S."/>
            <person name="LaButti K."/>
            <person name="Haridas S."/>
            <person name="Pangalinan J."/>
            <person name="Salamov A.A."/>
            <person name="Simmons B.A."/>
            <person name="Magnuson J.K."/>
            <person name="Chen J."/>
            <person name="Drula E."/>
            <person name="Henrissat B."/>
            <person name="Wiebenga A."/>
            <person name="Lubbers R.J."/>
            <person name="Gomes A.C."/>
            <person name="Macurrencykelacurrency M.R."/>
            <person name="Stajich J."/>
            <person name="Grigoriev I.V."/>
            <person name="Mortensen U.H."/>
            <person name="De vries R.P."/>
            <person name="Baker S.E."/>
            <person name="Andersen M.R."/>
        </authorList>
    </citation>
    <scope>NUCLEOTIDE SEQUENCE [LARGE SCALE GENOMIC DNA]</scope>
    <source>
        <strain evidence="2 3">CBS 756.74</strain>
    </source>
</reference>
<protein>
    <submittedName>
        <fullName evidence="2">Uncharacterized protein</fullName>
    </submittedName>
</protein>
<keyword evidence="1" id="KW-0812">Transmembrane</keyword>
<keyword evidence="1" id="KW-1133">Transmembrane helix</keyword>
<keyword evidence="3" id="KW-1185">Reference proteome</keyword>
<sequence>MCWEWLIDHIPFLLPEWVRPKIESFILNVALTYYEIGMSLVLLFAVYWGSLLSIPAVAGALLMPIVEDVWDTIGRPVYVRVERRWLRVRGVVELYVPRVFLLPVIWWWRWMLR</sequence>
<dbReference type="EMBL" id="JBFXLR010000004">
    <property type="protein sequence ID" value="KAL2858996.1"/>
    <property type="molecule type" value="Genomic_DNA"/>
</dbReference>
<gene>
    <name evidence="2" type="ORF">BJX68DRAFT_262513</name>
</gene>
<feature type="transmembrane region" description="Helical" evidence="1">
    <location>
        <begin position="52"/>
        <end position="70"/>
    </location>
</feature>
<accession>A0ABR4L3D0</accession>
<keyword evidence="1" id="KW-0472">Membrane</keyword>
<evidence type="ECO:0000313" key="2">
    <source>
        <dbReference type="EMBL" id="KAL2858996.1"/>
    </source>
</evidence>
<dbReference type="RefSeq" id="XP_070903960.1">
    <property type="nucleotide sequence ID" value="XM_071044469.1"/>
</dbReference>